<gene>
    <name evidence="2" type="ORF">AA23TX_00165</name>
</gene>
<sequence length="645" mass="64838">MTLLLTLDDGSVQRKLADAVEFARAAVLDETPEEQIGTHVGVSREDAVTASHLFEAQVPGYRGWRWCVTVALAGDDEPVTVSEVVLVPGPEARIAPAWVPWERRVRAGDLGVGDIFPTDENDPRLVPAYLQSDDPAVEEVAHDAGLGRVHVLSRFGRTEAASRWHGGEFGPRSDMARSAPDVCGTCGFFVPLAGSLRGAFGVCTNDISPADGHVVDVEYGCGAHSEVEVEVTSSIPVAELVYDDSLLDFTPDPGEVVETPAAEPETAIAEADVSPAEVEPEVAADAAGGVAEPAEVAGVVAEPVAAEAEAAEQSAVAAGAESAQVDAAGVVAESAGSEVAGVVAEPAAVEPDVVGGVAEPVAGEQSAAEVDSAAAESAGGVAEAGADVVAEPVAAEPGAVAEPVVAEAEAAESDSAQVEAAGVAAEPVGAEQPAAPESVEAAGVVAEPQASEVTPAQADAAAGPAQAEATDLTAGADSGRTEVTDAGAAPVEASVPEPAEAEPTQAEVTDAVLAVGNVAQVNELPEAALTDSVVTEAEEPTGAHEPETARSDAHEAREHARADEPETESAQPVAESAQGDAAPAQTETAQPAEADETAADSIQADEAQSETTEPTQADEAQADAAAAETAHLDAARDSSGEQRNL</sequence>
<feature type="compositionally biased region" description="Basic and acidic residues" evidence="1">
    <location>
        <begin position="541"/>
        <end position="564"/>
    </location>
</feature>
<protein>
    <recommendedName>
        <fullName evidence="4">DUF3027 domain-containing protein</fullName>
    </recommendedName>
</protein>
<organism evidence="2 3">
    <name type="scientific">Amycolatopsis camponoti</name>
    <dbReference type="NCBI Taxonomy" id="2606593"/>
    <lineage>
        <taxon>Bacteria</taxon>
        <taxon>Bacillati</taxon>
        <taxon>Actinomycetota</taxon>
        <taxon>Actinomycetes</taxon>
        <taxon>Pseudonocardiales</taxon>
        <taxon>Pseudonocardiaceae</taxon>
        <taxon>Amycolatopsis</taxon>
    </lineage>
</organism>
<dbReference type="Pfam" id="PF11228">
    <property type="entry name" value="DUF3027"/>
    <property type="match status" value="1"/>
</dbReference>
<feature type="region of interest" description="Disordered" evidence="1">
    <location>
        <begin position="521"/>
        <end position="645"/>
    </location>
</feature>
<feature type="compositionally biased region" description="Low complexity" evidence="1">
    <location>
        <begin position="580"/>
        <end position="592"/>
    </location>
</feature>
<feature type="compositionally biased region" description="Basic and acidic residues" evidence="1">
    <location>
        <begin position="630"/>
        <end position="645"/>
    </location>
</feature>
<feature type="compositionally biased region" description="Low complexity" evidence="1">
    <location>
        <begin position="411"/>
        <end position="432"/>
    </location>
</feature>
<keyword evidence="3" id="KW-1185">Reference proteome</keyword>
<dbReference type="EMBL" id="CABVGP010000001">
    <property type="protein sequence ID" value="VVJ15143.1"/>
    <property type="molecule type" value="Genomic_DNA"/>
</dbReference>
<accession>A0A6I8LD22</accession>
<feature type="compositionally biased region" description="Low complexity" evidence="1">
    <location>
        <begin position="454"/>
        <end position="471"/>
    </location>
</feature>
<proteinExistence type="predicted"/>
<feature type="compositionally biased region" description="Low complexity" evidence="1">
    <location>
        <begin position="486"/>
        <end position="507"/>
    </location>
</feature>
<name>A0A6I8LD22_9PSEU</name>
<dbReference type="AlphaFoldDB" id="A0A6I8LD22"/>
<dbReference type="Proteomes" id="UP000399805">
    <property type="component" value="Unassembled WGS sequence"/>
</dbReference>
<feature type="compositionally biased region" description="Low complexity" evidence="1">
    <location>
        <begin position="615"/>
        <end position="629"/>
    </location>
</feature>
<evidence type="ECO:0000256" key="1">
    <source>
        <dbReference type="SAM" id="MobiDB-lite"/>
    </source>
</evidence>
<evidence type="ECO:0000313" key="2">
    <source>
        <dbReference type="EMBL" id="VVJ15143.1"/>
    </source>
</evidence>
<dbReference type="InterPro" id="IPR021391">
    <property type="entry name" value="DUF3027"/>
</dbReference>
<evidence type="ECO:0008006" key="4">
    <source>
        <dbReference type="Google" id="ProtNLM"/>
    </source>
</evidence>
<reference evidence="2 3" key="1">
    <citation type="submission" date="2019-09" db="EMBL/GenBank/DDBJ databases">
        <authorList>
            <person name="Leyn A S."/>
        </authorList>
    </citation>
    <scope>NUCLEOTIDE SEQUENCE [LARGE SCALE GENOMIC DNA]</scope>
    <source>
        <strain evidence="2">AA231_1</strain>
    </source>
</reference>
<feature type="region of interest" description="Disordered" evidence="1">
    <location>
        <begin position="411"/>
        <end position="508"/>
    </location>
</feature>
<evidence type="ECO:0000313" key="3">
    <source>
        <dbReference type="Proteomes" id="UP000399805"/>
    </source>
</evidence>
<dbReference type="RefSeq" id="WP_338422480.1">
    <property type="nucleotide sequence ID" value="NZ_CABVGP010000001.1"/>
</dbReference>